<dbReference type="InterPro" id="IPR029063">
    <property type="entry name" value="SAM-dependent_MTases_sf"/>
</dbReference>
<organism evidence="1 2">
    <name type="scientific">Thermoactinomyces mirandus</name>
    <dbReference type="NCBI Taxonomy" id="2756294"/>
    <lineage>
        <taxon>Bacteria</taxon>
        <taxon>Bacillati</taxon>
        <taxon>Bacillota</taxon>
        <taxon>Bacilli</taxon>
        <taxon>Bacillales</taxon>
        <taxon>Thermoactinomycetaceae</taxon>
        <taxon>Thermoactinomyces</taxon>
    </lineage>
</organism>
<dbReference type="SUPFAM" id="SSF53335">
    <property type="entry name" value="S-adenosyl-L-methionine-dependent methyltransferases"/>
    <property type="match status" value="1"/>
</dbReference>
<dbReference type="RefSeq" id="WP_181737114.1">
    <property type="nucleotide sequence ID" value="NZ_JACEOL010000003.1"/>
</dbReference>
<dbReference type="EMBL" id="JACEOL010000003">
    <property type="protein sequence ID" value="MBA4601041.1"/>
    <property type="molecule type" value="Genomic_DNA"/>
</dbReference>
<evidence type="ECO:0000313" key="1">
    <source>
        <dbReference type="EMBL" id="MBA4601041.1"/>
    </source>
</evidence>
<comment type="caution">
    <text evidence="1">The sequence shown here is derived from an EMBL/GenBank/DDBJ whole genome shotgun (WGS) entry which is preliminary data.</text>
</comment>
<gene>
    <name evidence="1" type="ORF">H2C83_01600</name>
</gene>
<dbReference type="Pfam" id="PF01135">
    <property type="entry name" value="PCMT"/>
    <property type="match status" value="1"/>
</dbReference>
<dbReference type="Gene3D" id="3.40.50.150">
    <property type="entry name" value="Vaccinia Virus protein VP39"/>
    <property type="match status" value="1"/>
</dbReference>
<proteinExistence type="predicted"/>
<dbReference type="AlphaFoldDB" id="A0A7W2AQZ6"/>
<dbReference type="Proteomes" id="UP000538292">
    <property type="component" value="Unassembled WGS sequence"/>
</dbReference>
<accession>A0A7W2AQZ6</accession>
<name>A0A7W2AQZ6_9BACL</name>
<sequence length="42" mass="4494">MNVPQTGTGSGYSTALLENLTGNEGTIVSLDIEKWQNGQRNV</sequence>
<protein>
    <submittedName>
        <fullName evidence="1">Uncharacterized protein</fullName>
    </submittedName>
</protein>
<evidence type="ECO:0000313" key="2">
    <source>
        <dbReference type="Proteomes" id="UP000538292"/>
    </source>
</evidence>
<reference evidence="1 2" key="1">
    <citation type="submission" date="2020-07" db="EMBL/GenBank/DDBJ databases">
        <title>Thermoactinomyces phylogeny.</title>
        <authorList>
            <person name="Dunlap C."/>
        </authorList>
    </citation>
    <scope>NUCLEOTIDE SEQUENCE [LARGE SCALE GENOMIC DNA]</scope>
    <source>
        <strain evidence="1 2">AMNI-1</strain>
    </source>
</reference>
<keyword evidence="2" id="KW-1185">Reference proteome</keyword>